<dbReference type="Proteomes" id="UP000609121">
    <property type="component" value="Unassembled WGS sequence"/>
</dbReference>
<dbReference type="EMBL" id="JACVXA010000008">
    <property type="protein sequence ID" value="MBE3637344.1"/>
    <property type="molecule type" value="Genomic_DNA"/>
</dbReference>
<keyword evidence="3" id="KW-1185">Reference proteome</keyword>
<evidence type="ECO:0000256" key="1">
    <source>
        <dbReference type="SAM" id="MobiDB-lite"/>
    </source>
</evidence>
<gene>
    <name evidence="2" type="ORF">ICN82_03900</name>
</gene>
<feature type="compositionally biased region" description="Basic and acidic residues" evidence="1">
    <location>
        <begin position="1"/>
        <end position="12"/>
    </location>
</feature>
<accession>A0A8J6Z4C7</accession>
<feature type="region of interest" description="Disordered" evidence="1">
    <location>
        <begin position="1"/>
        <end position="27"/>
    </location>
</feature>
<comment type="caution">
    <text evidence="2">The sequence shown here is derived from an EMBL/GenBank/DDBJ whole genome shotgun (WGS) entry which is preliminary data.</text>
</comment>
<protein>
    <submittedName>
        <fullName evidence="2">Uncharacterized protein</fullName>
    </submittedName>
</protein>
<reference evidence="2" key="1">
    <citation type="submission" date="2020-09" db="EMBL/GenBank/DDBJ databases">
        <title>A novel bacterium of genus Mangrovicoccus, isolated from South China Sea.</title>
        <authorList>
            <person name="Huang H."/>
            <person name="Mo K."/>
            <person name="Hu Y."/>
        </authorList>
    </citation>
    <scope>NUCLEOTIDE SEQUENCE</scope>
    <source>
        <strain evidence="2">HB182678</strain>
    </source>
</reference>
<organism evidence="2 3">
    <name type="scientific">Mangrovicoccus algicola</name>
    <dbReference type="NCBI Taxonomy" id="2771008"/>
    <lineage>
        <taxon>Bacteria</taxon>
        <taxon>Pseudomonadati</taxon>
        <taxon>Pseudomonadota</taxon>
        <taxon>Alphaproteobacteria</taxon>
        <taxon>Rhodobacterales</taxon>
        <taxon>Paracoccaceae</taxon>
        <taxon>Mangrovicoccus</taxon>
    </lineage>
</organism>
<proteinExistence type="predicted"/>
<dbReference type="AlphaFoldDB" id="A0A8J6Z4C7"/>
<dbReference type="RefSeq" id="WP_193179848.1">
    <property type="nucleotide sequence ID" value="NZ_JACVXA010000008.1"/>
</dbReference>
<evidence type="ECO:0000313" key="3">
    <source>
        <dbReference type="Proteomes" id="UP000609121"/>
    </source>
</evidence>
<name>A0A8J6Z4C7_9RHOB</name>
<evidence type="ECO:0000313" key="2">
    <source>
        <dbReference type="EMBL" id="MBE3637344.1"/>
    </source>
</evidence>
<sequence length="220" mass="24701">MAYDHINPEDIAHGFTETGGHRDEQDRADRLEEYRQRRAESYDATTRKRSRYMAIAADAYQDAKDRNAGNDEAVQAIAVLAACLYDPNTDYIAPNASEANALAFQQKGALGNIANNAKWMLESAQQRRDELWQKFDQVEATMDGSEIALRNLERVVSQIEQTEQTQIPACEEYLEIAKSAYEGVIGEKWTPYAKNAKDAKDQSREAILARVQALRGKPAA</sequence>